<evidence type="ECO:0008006" key="3">
    <source>
        <dbReference type="Google" id="ProtNLM"/>
    </source>
</evidence>
<protein>
    <recommendedName>
        <fullName evidence="3">N-acetyltransferase</fullName>
    </recommendedName>
</protein>
<evidence type="ECO:0000313" key="2">
    <source>
        <dbReference type="Proteomes" id="UP000294335"/>
    </source>
</evidence>
<dbReference type="Proteomes" id="UP000294335">
    <property type="component" value="Unassembled WGS sequence"/>
</dbReference>
<reference evidence="1 2" key="1">
    <citation type="submission" date="2018-02" db="EMBL/GenBank/DDBJ databases">
        <authorList>
            <person name="Dubost A."/>
        </authorList>
    </citation>
    <scope>NUCLEOTIDE SEQUENCE [LARGE SCALE GENOMIC DNA]</scope>
    <source>
        <strain evidence="2">JV551A3</strain>
    </source>
</reference>
<comment type="caution">
    <text evidence="1">The sequence shown here is derived from an EMBL/GenBank/DDBJ whole genome shotgun (WGS) entry which is preliminary data.</text>
</comment>
<dbReference type="EMBL" id="OPYN01000055">
    <property type="protein sequence ID" value="SPO59346.1"/>
    <property type="molecule type" value="Genomic_DNA"/>
</dbReference>
<proteinExistence type="predicted"/>
<keyword evidence="2" id="KW-1185">Reference proteome</keyword>
<organism evidence="1 2">
    <name type="scientific">Pseudomonas inefficax</name>
    <dbReference type="NCBI Taxonomy" id="2078786"/>
    <lineage>
        <taxon>Bacteria</taxon>
        <taxon>Pseudomonadati</taxon>
        <taxon>Pseudomonadota</taxon>
        <taxon>Gammaproteobacteria</taxon>
        <taxon>Pseudomonadales</taxon>
        <taxon>Pseudomonadaceae</taxon>
        <taxon>Pseudomonas</taxon>
    </lineage>
</organism>
<sequence>MRRRISKLRYQIFRSQARTLTHELLCRQPELLSGDVELDQVRIEPITHEAVSASLEWLTSGCLFPWEDIVDWKDSDPKGFDLAIWFGSELCGLCYASPRKSRLCIKVILLQGNPSRSHPLRGEIAGLALTSIDFYARMLGCQEIEIQDPIEGAKSVYEALGFTWTAKGRLVIQVDP</sequence>
<name>A0AAQ1P3U0_9PSED</name>
<gene>
    <name evidence="1" type="ORF">JV551A3_V1_550008</name>
</gene>
<accession>A0AAQ1P3U0</accession>
<dbReference type="AlphaFoldDB" id="A0AAQ1P3U0"/>
<evidence type="ECO:0000313" key="1">
    <source>
        <dbReference type="EMBL" id="SPO59346.1"/>
    </source>
</evidence>